<evidence type="ECO:0000256" key="1">
    <source>
        <dbReference type="ARBA" id="ARBA00023015"/>
    </source>
</evidence>
<dbReference type="SUPFAM" id="SSF48498">
    <property type="entry name" value="Tetracyclin repressor-like, C-terminal domain"/>
    <property type="match status" value="1"/>
</dbReference>
<dbReference type="AlphaFoldDB" id="A0A6L7GRW9"/>
<dbReference type="InterPro" id="IPR001647">
    <property type="entry name" value="HTH_TetR"/>
</dbReference>
<dbReference type="InterPro" id="IPR009057">
    <property type="entry name" value="Homeodomain-like_sf"/>
</dbReference>
<dbReference type="InterPro" id="IPR041490">
    <property type="entry name" value="KstR2_TetR_C"/>
</dbReference>
<reference evidence="7 8" key="1">
    <citation type="submission" date="2019-11" db="EMBL/GenBank/DDBJ databases">
        <title>Gordonia sp. nov., a novel actinobacterium isolated from mangrove soil in Hainan.</title>
        <authorList>
            <person name="Huang X."/>
            <person name="Xie Y."/>
            <person name="Chu X."/>
            <person name="Xiao K."/>
        </authorList>
    </citation>
    <scope>NUCLEOTIDE SEQUENCE [LARGE SCALE GENOMIC DNA]</scope>
    <source>
        <strain evidence="7 8">HNM0687</strain>
    </source>
</reference>
<evidence type="ECO:0000256" key="3">
    <source>
        <dbReference type="ARBA" id="ARBA00023163"/>
    </source>
</evidence>
<dbReference type="Pfam" id="PF17932">
    <property type="entry name" value="TetR_C_24"/>
    <property type="match status" value="1"/>
</dbReference>
<dbReference type="Gene3D" id="1.10.357.10">
    <property type="entry name" value="Tetracycline Repressor, domain 2"/>
    <property type="match status" value="1"/>
</dbReference>
<keyword evidence="8" id="KW-1185">Reference proteome</keyword>
<dbReference type="Proteomes" id="UP000475545">
    <property type="component" value="Unassembled WGS sequence"/>
</dbReference>
<accession>A0A6L7GRW9</accession>
<feature type="region of interest" description="Disordered" evidence="5">
    <location>
        <begin position="1"/>
        <end position="25"/>
    </location>
</feature>
<evidence type="ECO:0000313" key="8">
    <source>
        <dbReference type="Proteomes" id="UP000475545"/>
    </source>
</evidence>
<dbReference type="Gene3D" id="1.10.10.60">
    <property type="entry name" value="Homeodomain-like"/>
    <property type="match status" value="1"/>
</dbReference>
<feature type="DNA-binding region" description="H-T-H motif" evidence="4">
    <location>
        <begin position="51"/>
        <end position="70"/>
    </location>
</feature>
<dbReference type="RefSeq" id="WP_160901627.1">
    <property type="nucleotide sequence ID" value="NZ_CP102850.1"/>
</dbReference>
<dbReference type="Pfam" id="PF00440">
    <property type="entry name" value="TetR_N"/>
    <property type="match status" value="1"/>
</dbReference>
<evidence type="ECO:0000313" key="7">
    <source>
        <dbReference type="EMBL" id="MXP21435.1"/>
    </source>
</evidence>
<keyword evidence="2 4" id="KW-0238">DNA-binding</keyword>
<evidence type="ECO:0000259" key="6">
    <source>
        <dbReference type="PROSITE" id="PS50977"/>
    </source>
</evidence>
<dbReference type="InterPro" id="IPR036271">
    <property type="entry name" value="Tet_transcr_reg_TetR-rel_C_sf"/>
</dbReference>
<name>A0A6L7GRW9_9ACTN</name>
<protein>
    <submittedName>
        <fullName evidence="7">TetR family transcriptional regulator</fullName>
    </submittedName>
</protein>
<evidence type="ECO:0000256" key="4">
    <source>
        <dbReference type="PROSITE-ProRule" id="PRU00335"/>
    </source>
</evidence>
<dbReference type="GO" id="GO:0003700">
    <property type="term" value="F:DNA-binding transcription factor activity"/>
    <property type="evidence" value="ECO:0007669"/>
    <property type="project" value="TreeGrafter"/>
</dbReference>
<evidence type="ECO:0000256" key="2">
    <source>
        <dbReference type="ARBA" id="ARBA00023125"/>
    </source>
</evidence>
<proteinExistence type="predicted"/>
<dbReference type="SUPFAM" id="SSF46689">
    <property type="entry name" value="Homeodomain-like"/>
    <property type="match status" value="1"/>
</dbReference>
<dbReference type="PANTHER" id="PTHR30055">
    <property type="entry name" value="HTH-TYPE TRANSCRIPTIONAL REGULATOR RUTR"/>
    <property type="match status" value="1"/>
</dbReference>
<dbReference type="InterPro" id="IPR050109">
    <property type="entry name" value="HTH-type_TetR-like_transc_reg"/>
</dbReference>
<keyword evidence="3" id="KW-0804">Transcription</keyword>
<dbReference type="PANTHER" id="PTHR30055:SF234">
    <property type="entry name" value="HTH-TYPE TRANSCRIPTIONAL REGULATOR BETI"/>
    <property type="match status" value="1"/>
</dbReference>
<dbReference type="PRINTS" id="PR00455">
    <property type="entry name" value="HTHTETR"/>
</dbReference>
<dbReference type="InterPro" id="IPR023772">
    <property type="entry name" value="DNA-bd_HTH_TetR-type_CS"/>
</dbReference>
<evidence type="ECO:0000256" key="5">
    <source>
        <dbReference type="SAM" id="MobiDB-lite"/>
    </source>
</evidence>
<dbReference type="PROSITE" id="PS50977">
    <property type="entry name" value="HTH_TETR_2"/>
    <property type="match status" value="1"/>
</dbReference>
<dbReference type="EMBL" id="WMBR01000002">
    <property type="protein sequence ID" value="MXP21435.1"/>
    <property type="molecule type" value="Genomic_DNA"/>
</dbReference>
<comment type="caution">
    <text evidence="7">The sequence shown here is derived from an EMBL/GenBank/DDBJ whole genome shotgun (WGS) entry which is preliminary data.</text>
</comment>
<feature type="domain" description="HTH tetR-type" evidence="6">
    <location>
        <begin position="28"/>
        <end position="88"/>
    </location>
</feature>
<organism evidence="7 8">
    <name type="scientific">Gordonia mangrovi</name>
    <dbReference type="NCBI Taxonomy" id="2665643"/>
    <lineage>
        <taxon>Bacteria</taxon>
        <taxon>Bacillati</taxon>
        <taxon>Actinomycetota</taxon>
        <taxon>Actinomycetes</taxon>
        <taxon>Mycobacteriales</taxon>
        <taxon>Gordoniaceae</taxon>
        <taxon>Gordonia</taxon>
    </lineage>
</organism>
<gene>
    <name evidence="7" type="ORF">GIY30_08735</name>
</gene>
<dbReference type="GO" id="GO:0000976">
    <property type="term" value="F:transcription cis-regulatory region binding"/>
    <property type="evidence" value="ECO:0007669"/>
    <property type="project" value="TreeGrafter"/>
</dbReference>
<sequence>MTSPTPKDTSEDVPATAVKGGRSNSRRELVEREIMEQATRLFAEKGLASTTLQDIAEATGLTRPALYHYVANKDELFSRLVSELAEEPAVLLHEINQRTDLDAVGKVHEMAMSIALHQAQTLDRFRVLIRSEAELPAGVADTYRQSRRRVLKELVAVMEEGIGAGQFRPADPRVSALGIVGMLNWIAWWHHPGDAEADRTIARQLADMAVHSVLDPDAGSTEPGADRVIAQMRQGLDYLEKSVRGDGSSSPR</sequence>
<keyword evidence="1" id="KW-0805">Transcription regulation</keyword>
<dbReference type="PROSITE" id="PS01081">
    <property type="entry name" value="HTH_TETR_1"/>
    <property type="match status" value="1"/>
</dbReference>